<evidence type="ECO:0000259" key="8">
    <source>
        <dbReference type="PROSITE" id="PS50835"/>
    </source>
</evidence>
<evidence type="ECO:0000256" key="2">
    <source>
        <dbReference type="ARBA" id="ARBA00022737"/>
    </source>
</evidence>
<dbReference type="InterPro" id="IPR003961">
    <property type="entry name" value="FN3_dom"/>
</dbReference>
<feature type="compositionally biased region" description="Basic and acidic residues" evidence="7">
    <location>
        <begin position="3070"/>
        <end position="3101"/>
    </location>
</feature>
<feature type="domain" description="Ig-like" evidence="8">
    <location>
        <begin position="3597"/>
        <end position="3685"/>
    </location>
</feature>
<feature type="region of interest" description="Disordered" evidence="7">
    <location>
        <begin position="644"/>
        <end position="829"/>
    </location>
</feature>
<feature type="compositionally biased region" description="Basic and acidic residues" evidence="7">
    <location>
        <begin position="1897"/>
        <end position="1966"/>
    </location>
</feature>
<keyword evidence="5" id="KW-0514">Muscle protein</keyword>
<feature type="compositionally biased region" description="Basic and acidic residues" evidence="7">
    <location>
        <begin position="2910"/>
        <end position="3039"/>
    </location>
</feature>
<evidence type="ECO:0000256" key="7">
    <source>
        <dbReference type="SAM" id="MobiDB-lite"/>
    </source>
</evidence>
<feature type="compositionally biased region" description="Basic and acidic residues" evidence="7">
    <location>
        <begin position="2171"/>
        <end position="2182"/>
    </location>
</feature>
<dbReference type="EMBL" id="CAJHJT010000056">
    <property type="protein sequence ID" value="CAD7014953.1"/>
    <property type="molecule type" value="Genomic_DNA"/>
</dbReference>
<protein>
    <submittedName>
        <fullName evidence="10">(Mediterranean fruit fly) hypothetical protein</fullName>
    </submittedName>
</protein>
<dbReference type="PROSITE" id="PS50835">
    <property type="entry name" value="IG_LIKE"/>
    <property type="match status" value="11"/>
</dbReference>
<dbReference type="SMART" id="SM00408">
    <property type="entry name" value="IGc2"/>
    <property type="match status" value="11"/>
</dbReference>
<dbReference type="FunFam" id="2.60.40.10:FF:001346">
    <property type="entry name" value="Uncharacterized protein, isoform D"/>
    <property type="match status" value="1"/>
</dbReference>
<feature type="domain" description="Ig-like" evidence="8">
    <location>
        <begin position="3206"/>
        <end position="3292"/>
    </location>
</feature>
<feature type="compositionally biased region" description="Basic and acidic residues" evidence="7">
    <location>
        <begin position="2189"/>
        <end position="2204"/>
    </location>
</feature>
<feature type="compositionally biased region" description="Basic and acidic residues" evidence="7">
    <location>
        <begin position="1758"/>
        <end position="1801"/>
    </location>
</feature>
<gene>
    <name evidence="10" type="ORF">CCAP1982_LOCUS22916</name>
</gene>
<dbReference type="PANTHER" id="PTHR13817:SF171">
    <property type="entry name" value="STRETCHIN-MLCK, ISOFORM U"/>
    <property type="match status" value="1"/>
</dbReference>
<dbReference type="GO" id="GO:0009653">
    <property type="term" value="P:anatomical structure morphogenesis"/>
    <property type="evidence" value="ECO:0007669"/>
    <property type="project" value="UniProtKB-ARBA"/>
</dbReference>
<dbReference type="SMART" id="SM00409">
    <property type="entry name" value="IG"/>
    <property type="match status" value="10"/>
</dbReference>
<reference evidence="10" key="1">
    <citation type="submission" date="2020-11" db="EMBL/GenBank/DDBJ databases">
        <authorList>
            <person name="Whitehead M."/>
        </authorList>
    </citation>
    <scope>NUCLEOTIDE SEQUENCE</scope>
    <source>
        <strain evidence="10">EGII</strain>
    </source>
</reference>
<dbReference type="GO" id="GO:0032982">
    <property type="term" value="C:myosin filament"/>
    <property type="evidence" value="ECO:0007669"/>
    <property type="project" value="UniProtKB-KW"/>
</dbReference>
<evidence type="ECO:0000256" key="6">
    <source>
        <dbReference type="ARBA" id="ARBA00023319"/>
    </source>
</evidence>
<feature type="compositionally biased region" description="Basic and acidic residues" evidence="7">
    <location>
        <begin position="1996"/>
        <end position="2011"/>
    </location>
</feature>
<keyword evidence="6" id="KW-0393">Immunoglobulin domain</keyword>
<feature type="domain" description="Ig-like" evidence="8">
    <location>
        <begin position="3442"/>
        <end position="3529"/>
    </location>
</feature>
<evidence type="ECO:0000259" key="9">
    <source>
        <dbReference type="PROSITE" id="PS50853"/>
    </source>
</evidence>
<feature type="domain" description="Ig-like" evidence="8">
    <location>
        <begin position="4255"/>
        <end position="4337"/>
    </location>
</feature>
<dbReference type="InterPro" id="IPR013783">
    <property type="entry name" value="Ig-like_fold"/>
</dbReference>
<feature type="compositionally biased region" description="Basic and acidic residues" evidence="7">
    <location>
        <begin position="2301"/>
        <end position="2414"/>
    </location>
</feature>
<dbReference type="FunFam" id="2.60.40.10:FF:000107">
    <property type="entry name" value="Myosin, light chain kinase a"/>
    <property type="match status" value="2"/>
</dbReference>
<sequence length="4517" mass="512684">MQTLAAEVEEVLQNNQDDERFSKVIFKMREHIVHTYEGGAPNADETNRKLEEIIDGLLSSNPDAAKRLTEEYYVNIKNNIKQICENLKTIENLRLRKKANSLNPSLKGVASTVTDLKQLKSGSKFEEKTEKLIADLTNIIAVLDDLQKTVVDAVGSSIEKSIRIASNEINYINNNEKTAQVPKILLDTYFLTNSLLELLSKLQKAKYMPPKENDQSKADVEFAPKELAAEKLQLREETATESEIVESEMSAQPTESKKFTERTAAVATAESDILQKEATSEVPSSEPILECKTELITVDKQATESQNGTSAPINDSSKPIETVEDAKVEQVIVEETTQEIKPDDLIIRQVESDEQLEKSVVPEGHIPKHVEEVERAIEEIINPNLFNYFTSIATIATHTRQQLMETKYPRLRQRLTPINNQLEIMVIVSETLKSVNKIEKSSEKVVKLQKILMDLFVTFDDLQQQVDGELKNKLENVKNVLLKDYEIIENSPITLDSEDILIKIFNLAKLIFDTCQDFEKVEAKIETSEITEGTEKKVDDKQSTQLAKELETEKEAPKTAEQIVQQQVEENKEVCEEPSLESKTSTARDKTPEELPALNSQEAYANSQKEPELLTEEQCFQATVRIEENVLAEPIVELIAEESVETQSISQMEQNTEAENLQKFEKHEEQSALESKALPEVSEKEEKEKQKETQVANIAVQDETVLIEEDEGTKIENAEPKAEMKNIEDKAKDSEVTPTVEDLKQEKKEVQEMAANKPAKEEIEERTSEAKSEVISNVDKKESAEVLTVTDVRVLEETQKLDDNVEKSKKDDSSTEKHTEKTVESLEDNVDNKVLPEKKLTEDVEILTLDKKELDAQKGEIEPKSKTSTETPKLEDKDEMGESVIVTDTSTVLTDKPPEEISKNKIEVIEVTEEGVISPEKNQEEALSPDKKETVLEKVSSTEVAQSVGPDFEGEKTSDGERVDQKEKQDTSAPEQTEIKEVALSECRNLEEYFQNIVSSVEGVAPKIANLQESQHQIGAIQTELNVFIQVAEDLKNVQAIEKSAERLKILQKSLMDAYALFDDLSKFASKDSRPQLVAVRQFALELYEKIEYAPKEVETEIVLNNLSTLTKGILEFFKTLENELLNTGIYTADQKVKVELKPEDTVSEEGTSAEAERTLDGVHEMVDEKNEETITEPKLVKEKPEEKSEVKSTEVKTEDKELSKQARNEISKAEGEGKRNKTEKDLQEYSLEDNETNKKDQKPVHTEPELSTTEVTDVTIKEHEENKPIEKREEETIPDQTLQEVEPKEKPFIKEPVDQPISQEENLGVKYDAALAEEKVADEVVKVLEKPSKPIEDKKEDKKIDHEEDKTQERSRTAEVKDEKHTTSALEAKEDIKSKEIEDQENVNNKIVKKAISVADEKKENPRLEELHQMIVKNIESIELQIVSINSAFLREKLISFQPQLKSCVSVSEKLKNLEIADKSSKEMVTLQKALMETFVVFDDLNELQMKMSKPKIEKVKSNALAEYDFIENSSNSINTEHILQKTSDLIQDVLETCMELAKETTKKDAEKDESLNEKIQLEIENKAEVKKVVDSPKVATEESLNPELMQYYNEIVEYAMRISNVLSNLEDCDFHPKIIQLNQIIASIVSCSSFIKDANNVQKSKEKVVNLQGNLMNIFVLYDDLLTITDKSLHTDLEKIKSLTLSTYDLIDRSVEIVQSHEILDKTAGLCLEIHKVCESIAKYVKESKATRKLEEKVVNVKKAKTENLQTDEPDDIIKQKATVRSEDNEKRQDEDVKVKDKEPQLEKTIEIQEAEGKHGKEKRKKSTEEEKKPDEKKPAEKPSEEFVQKAELVEKPVEKPSEEPVQKAEPVEKPVEKPSEEPVQKVEPVEKPVEKPSGEIKTDDKPVKEKRKKSADEQKEQDDGSKLEDNQSKLTEKTIEKPAEEIMQAEDKPKKEKRMKSTEEEKEPDKKKPVEKPSEEPVQKAEPVQIPVEKPSVEIKTDDKPVKEKRKKSADEQKGQHDRSKLEDNQSMLAEKTIEKPSEEIKQAEDKPKKEKRKKSTEEEKKSDEKASEELIRKTEPVEKPVEKPSVEIKTDDKPVKEKRKKSADEQKEQDDGSKLEDNQSKLTEKTIEKPAEEIMQAEDKPKKEKRMKSTEEEKEPDKKKPVEKPSEEPVQKAEPVQIPVEKPSVEIKTDDKPVKEKRKKSADEQKGQHDRSKLEDNQSMLAEKTIEKPSEEIKQAEDKPKKEKRKKSTEEEKKPDEKASEELVRKAEPVEKPVEKPSEEPVQKVEPVEKPVEKPSGEIKTDDKPVKEKRKKSADEQKGQDDRSKLEDNQSKLAEKAIEKPSEEIKQAEDKPKKENIKESPEEEKKPDEKAFEELVRKAEPVEKPVEKPSEEPDEQPKPKDEQPELVEKTIEKPSEEIKQAEDKPKKEKRKKSTEEEKKSDEKASEELVRKAEPVEKPVEKPSEEPKQKVEPVEKPVEKPSGEIKTDDKPVKEKRKKSADEQKGQDDRSKLEDNQSKLAEKAIEKPSEEIKQAEDKPKKEKIKKSTEEEKKPDEKASEELVRKAEPVERPVEKPYEEPDEQPKPKDEQPELVEKTIEKASEQIKQAEDKPKKEKRKKSTEEEKKPDAKASEELVRKAEPVEKPVEKPSEEPVQKVEPVEKPVEKPSGEIKTDDKPVKEKRKKSAVELPKPKDEQPELIEKTIEKPSEEIKKAEDKPKKEKRRKSTEDEKKSADKPSEEPMQKEEPCEKPVEKPSGEIKTNDKPVKEKRKKSTEEEKKHDEKKTAGEPSEESVKPSGEIDQAGDKPKKEMRKKSIEEEKKPNEKASEELVMKAKPVEKPVEQPSDKMKTDDKPVKEKRKKSAVEQPKPKDEQPELIGKTIEKPSEEIKKAEDKPKKEKRKKSTEDEKKPADKPSEEPVQMVELVEKPVEKPSEEPVQKAEPVEKPVEKPSVEIKTNDKPVREKTKKSTDEQKKPVDGSKLEDKQSKLVDRTIEKRSEEIKQAEDKPKKEKTKKSADEENKYAEKKPIEKPSEELVEKPKGKTDVAKEIVKQKSVDGVSDVTDGAIIQADQVPSIEKNGIGIDSSDKPQPRMKSDLPHTYKSNDVDYKDKRESRTARRPPSIDLKLTNRNSPVGSDIKLTCSVSGVELKINWYRDKTLIENDNKYRKTFNDGLSCLEIKAVDANDAGVYRCMASNRNGEVETSCLVTVYDVPTTKFGTTPIFTRNIRDSYHKDRNEVSLECKVSGNPKPQIYWQKDNTLLPLDSGKYKYVDSGDGITQLIITEPIKADTGLYTCYAENDSGQMKISKFLDISDYVQKLTQKRTLQKVIQETEPTVSTSSNERESSVQLKSKIKDEKLKLTAETAMKPMFISEGNKAQLIFYVSGHIEEVYWLRGDERVTKDMRHKMYNINGAISLEIHNARIDDTGIYKCVVRNNRNTIENCCHLTVYDQRADKLPNSFASDIKESYDAHRNEITFTCQVHGRPSVTWLRDDHSISNNRYKSVEEVGGVRKLIIRNPIPSDCGTFSCFAETNEHIHAISKSIRTSDLKQLMVSSGEIKTNGEYISHTRRSSQTPYETLTSNGETAQHYNTDEAIKRSRERRPLAMIAQSKPLFSTLLHDRTVAEGTGIRLSCNVVCDGDTRIEWLKNHRPLPIDGHYLTLFRDGVASLEIGATNMDDNGNYTCRAINDYGETFTHAQLRIYKHFEDAVQPSAFVQSIRDTYSINENTLVLDCRVRGKPRPEIQWMKGSDLLNEGDRYNIINSADGYTKLIINSPTEKDSGLYACVARNEAAENKITHQVDFVGRERFALEKTHGYFHRDPNKPHFVVPLSNQTVCPGGTVAISAEFMKSSTPLDVQWLRDRKTVAGQPGVQTFMEGGVYTLAILNAQPEVEGTYTCRVSNAFGRIESHASVDVAVGAPKNERPPLFLSRPEPEMKILVGDPFSISFRIAGEPKPKLTFMKGTKDITKSDRVSKEVSDDYTRFTVQSSQISDSGTYFVVARNNFGTDRVFVTIAVMPRARSETPTSPRWGQRLESFPDVSYFRDPPGAISTEPLVVDSGPTHISLSWGKPKRDNSAPVIAYRVEAWVIGHEGGAMWKELGLTPINSFDAFNLKPNVEYHFRVTPKNRYGWGPSTQTSCPVQVGGAECLPEFVKILPGQMKALLGTQLVLECTVRGAPRPQIDWYKDGMHINPLAERVRIRQIGSTCTLIIAPICELDAGRYTCEATNSKGRVSTFARLQIVTDPRLYEADTKLKEIVHSADVAHAGDTLPIFTMRLRDRRVQMTYPVRLTCQVLGYPTPDVIWYKDDQEITENRRCLITDDGQFHTIELASTILDDSGVYTCTAKNELGSVSCHCSLVVDKGIRAYISPEFYMPLDPLYIYQERQEIRLTAKVEAYPTVGVSWHRNGVRLRPSRRIGASLDSNGFVELIISEATPYDAGIYVCVASNAVGKAESSCRVVIEESDEDQQHQGERGTSQIPTIVRGDLPYSKEPMFVVKPRSSEAYEGDTVIICCEVVGDPKPEVVWLRDFLNN</sequence>
<feature type="compositionally biased region" description="Basic and acidic residues" evidence="7">
    <location>
        <begin position="2090"/>
        <end position="2159"/>
    </location>
</feature>
<dbReference type="FunFam" id="2.60.40.10:FF:001166">
    <property type="entry name" value="Uncharacterized protein, isoform D"/>
    <property type="match status" value="1"/>
</dbReference>
<dbReference type="InterPro" id="IPR003599">
    <property type="entry name" value="Ig_sub"/>
</dbReference>
<feature type="domain" description="Ig-like" evidence="8">
    <location>
        <begin position="3319"/>
        <end position="3432"/>
    </location>
</feature>
<feature type="compositionally biased region" description="Basic and acidic residues" evidence="7">
    <location>
        <begin position="2212"/>
        <end position="2229"/>
    </location>
</feature>
<feature type="compositionally biased region" description="Basic and acidic residues" evidence="7">
    <location>
        <begin position="848"/>
        <end position="876"/>
    </location>
</feature>
<feature type="compositionally biased region" description="Basic and acidic residues" evidence="7">
    <location>
        <begin position="1286"/>
        <end position="1298"/>
    </location>
</feature>
<feature type="region of interest" description="Disordered" evidence="7">
    <location>
        <begin position="567"/>
        <end position="613"/>
    </location>
</feature>
<feature type="domain" description="Ig-like" evidence="8">
    <location>
        <begin position="3696"/>
        <end position="3782"/>
    </location>
</feature>
<feature type="compositionally biased region" description="Basic and acidic residues" evidence="7">
    <location>
        <begin position="2236"/>
        <end position="2294"/>
    </location>
</feature>
<dbReference type="Pfam" id="PF00041">
    <property type="entry name" value="fn3"/>
    <property type="match status" value="1"/>
</dbReference>
<dbReference type="OrthoDB" id="10260894at2759"/>
<feature type="compositionally biased region" description="Basic and acidic residues" evidence="7">
    <location>
        <begin position="2712"/>
        <end position="2752"/>
    </location>
</feature>
<evidence type="ECO:0000313" key="11">
    <source>
        <dbReference type="Proteomes" id="UP000606786"/>
    </source>
</evidence>
<dbReference type="CDD" id="cd00063">
    <property type="entry name" value="FN3"/>
    <property type="match status" value="1"/>
</dbReference>
<feature type="compositionally biased region" description="Basic and acidic residues" evidence="7">
    <location>
        <begin position="758"/>
        <end position="784"/>
    </location>
</feature>
<evidence type="ECO:0000256" key="5">
    <source>
        <dbReference type="ARBA" id="ARBA00023179"/>
    </source>
</evidence>
<feature type="region of interest" description="Disordered" evidence="7">
    <location>
        <begin position="848"/>
        <end position="899"/>
    </location>
</feature>
<dbReference type="FunFam" id="2.60.40.10:FF:000557">
    <property type="entry name" value="Myosin binding protein Ha"/>
    <property type="match status" value="1"/>
</dbReference>
<feature type="domain" description="Ig-like" evidence="8">
    <location>
        <begin position="4477"/>
        <end position="4517"/>
    </location>
</feature>
<feature type="compositionally biased region" description="Polar residues" evidence="7">
    <location>
        <begin position="598"/>
        <end position="608"/>
    </location>
</feature>
<dbReference type="GO" id="GO:0007155">
    <property type="term" value="P:cell adhesion"/>
    <property type="evidence" value="ECO:0007669"/>
    <property type="project" value="UniProtKB-KW"/>
</dbReference>
<dbReference type="InterPro" id="IPR007110">
    <property type="entry name" value="Ig-like_dom"/>
</dbReference>
<dbReference type="InterPro" id="IPR050964">
    <property type="entry name" value="Striated_Muscle_Regulatory"/>
</dbReference>
<feature type="compositionally biased region" description="Polar residues" evidence="7">
    <location>
        <begin position="645"/>
        <end position="659"/>
    </location>
</feature>
<feature type="region of interest" description="Disordered" evidence="7">
    <location>
        <begin position="3063"/>
        <end position="3114"/>
    </location>
</feature>
<feature type="compositionally biased region" description="Basic and acidic residues" evidence="7">
    <location>
        <begin position="1809"/>
        <end position="1890"/>
    </location>
</feature>
<feature type="compositionally biased region" description="Basic and acidic residues" evidence="7">
    <location>
        <begin position="681"/>
        <end position="692"/>
    </location>
</feature>
<dbReference type="FunFam" id="2.60.40.10:FF:000999">
    <property type="entry name" value="Uncharacterized protein, isoform D"/>
    <property type="match status" value="1"/>
</dbReference>
<feature type="compositionally biased region" description="Basic and acidic residues" evidence="7">
    <location>
        <begin position="2421"/>
        <end position="2479"/>
    </location>
</feature>
<keyword evidence="3" id="KW-0130">Cell adhesion</keyword>
<feature type="region of interest" description="Disordered" evidence="7">
    <location>
        <begin position="1142"/>
        <end position="1306"/>
    </location>
</feature>
<feature type="compositionally biased region" description="Basic and acidic residues" evidence="7">
    <location>
        <begin position="1978"/>
        <end position="1989"/>
    </location>
</feature>
<feature type="compositionally biased region" description="Basic and acidic residues" evidence="7">
    <location>
        <begin position="793"/>
        <end position="829"/>
    </location>
</feature>
<feature type="compositionally biased region" description="Basic and acidic residues" evidence="7">
    <location>
        <begin position="2759"/>
        <end position="2772"/>
    </location>
</feature>
<evidence type="ECO:0000313" key="10">
    <source>
        <dbReference type="EMBL" id="CAD7014953.1"/>
    </source>
</evidence>
<accession>A0A811VLG6</accession>
<feature type="compositionally biased region" description="Basic and acidic residues" evidence="7">
    <location>
        <begin position="1236"/>
        <end position="1249"/>
    </location>
</feature>
<feature type="domain" description="Fibronectin type-III" evidence="9">
    <location>
        <begin position="4030"/>
        <end position="4130"/>
    </location>
</feature>
<proteinExistence type="predicted"/>
<keyword evidence="2" id="KW-0677">Repeat</keyword>
<feature type="compositionally biased region" description="Basic and acidic residues" evidence="7">
    <location>
        <begin position="2676"/>
        <end position="2705"/>
    </location>
</feature>
<evidence type="ECO:0000256" key="1">
    <source>
        <dbReference type="ARBA" id="ARBA00022433"/>
    </source>
</evidence>
<feature type="domain" description="Ig-like" evidence="8">
    <location>
        <begin position="3106"/>
        <end position="3193"/>
    </location>
</feature>
<feature type="compositionally biased region" description="Basic and acidic residues" evidence="7">
    <location>
        <begin position="2606"/>
        <end position="2664"/>
    </location>
</feature>
<feature type="compositionally biased region" description="Basic and acidic residues" evidence="7">
    <location>
        <begin position="1260"/>
        <end position="1276"/>
    </location>
</feature>
<evidence type="ECO:0000256" key="3">
    <source>
        <dbReference type="ARBA" id="ARBA00022889"/>
    </source>
</evidence>
<dbReference type="InterPro" id="IPR036179">
    <property type="entry name" value="Ig-like_dom_sf"/>
</dbReference>
<dbReference type="FunFam" id="2.60.40.10:FF:000069">
    <property type="entry name" value="Alpha-protein kinase 3"/>
    <property type="match status" value="1"/>
</dbReference>
<feature type="compositionally biased region" description="Basic and acidic residues" evidence="7">
    <location>
        <begin position="1155"/>
        <end position="1173"/>
    </location>
</feature>
<feature type="compositionally biased region" description="Basic and acidic residues" evidence="7">
    <location>
        <begin position="1179"/>
        <end position="1228"/>
    </location>
</feature>
<dbReference type="Proteomes" id="UP000606786">
    <property type="component" value="Unassembled WGS sequence"/>
</dbReference>
<dbReference type="SUPFAM" id="SSF49265">
    <property type="entry name" value="Fibronectin type III"/>
    <property type="match status" value="1"/>
</dbReference>
<evidence type="ECO:0000256" key="4">
    <source>
        <dbReference type="ARBA" id="ARBA00023157"/>
    </source>
</evidence>
<feature type="region of interest" description="Disordered" evidence="7">
    <location>
        <begin position="1329"/>
        <end position="1370"/>
    </location>
</feature>
<feature type="compositionally biased region" description="Basic and acidic residues" evidence="7">
    <location>
        <begin position="2866"/>
        <end position="2882"/>
    </location>
</feature>
<dbReference type="PROSITE" id="PS50853">
    <property type="entry name" value="FN3"/>
    <property type="match status" value="1"/>
</dbReference>
<feature type="compositionally biased region" description="Basic and acidic residues" evidence="7">
    <location>
        <begin position="712"/>
        <end position="751"/>
    </location>
</feature>
<feature type="compositionally biased region" description="Basic and acidic residues" evidence="7">
    <location>
        <begin position="953"/>
        <end position="970"/>
    </location>
</feature>
<dbReference type="SMART" id="SM00060">
    <property type="entry name" value="FN3"/>
    <property type="match status" value="1"/>
</dbReference>
<dbReference type="SUPFAM" id="SSF48726">
    <property type="entry name" value="Immunoglobulin"/>
    <property type="match status" value="12"/>
</dbReference>
<feature type="compositionally biased region" description="Basic and acidic residues" evidence="7">
    <location>
        <begin position="2019"/>
        <end position="2036"/>
    </location>
</feature>
<feature type="compositionally biased region" description="Basic and acidic residues" evidence="7">
    <location>
        <begin position="2043"/>
        <end position="2083"/>
    </location>
</feature>
<dbReference type="InterPro" id="IPR003598">
    <property type="entry name" value="Ig_sub2"/>
</dbReference>
<feature type="compositionally biased region" description="Basic and acidic residues" evidence="7">
    <location>
        <begin position="2789"/>
        <end position="2841"/>
    </location>
</feature>
<dbReference type="PANTHER" id="PTHR13817">
    <property type="entry name" value="TITIN"/>
    <property type="match status" value="1"/>
</dbReference>
<dbReference type="Pfam" id="PF07679">
    <property type="entry name" value="I-set"/>
    <property type="match status" value="10"/>
</dbReference>
<dbReference type="CDD" id="cd00096">
    <property type="entry name" value="Ig"/>
    <property type="match status" value="4"/>
</dbReference>
<feature type="domain" description="Ig-like" evidence="8">
    <location>
        <begin position="4134"/>
        <end position="4224"/>
    </location>
</feature>
<keyword evidence="1" id="KW-0787">Thick filament</keyword>
<keyword evidence="11" id="KW-1185">Reference proteome</keyword>
<name>A0A811VLG6_CERCA</name>
<feature type="domain" description="Ig-like" evidence="8">
    <location>
        <begin position="4354"/>
        <end position="4444"/>
    </location>
</feature>
<feature type="region of interest" description="Disordered" evidence="7">
    <location>
        <begin position="235"/>
        <end position="259"/>
    </location>
</feature>
<dbReference type="FunFam" id="2.60.40.10:FF:001508">
    <property type="entry name" value="Uncharacterized protein, isoform D"/>
    <property type="match status" value="1"/>
</dbReference>
<dbReference type="InterPro" id="IPR036116">
    <property type="entry name" value="FN3_sf"/>
</dbReference>
<dbReference type="GO" id="GO:0030154">
    <property type="term" value="P:cell differentiation"/>
    <property type="evidence" value="ECO:0007669"/>
    <property type="project" value="UniProtKB-ARBA"/>
</dbReference>
<dbReference type="InterPro" id="IPR013098">
    <property type="entry name" value="Ig_I-set"/>
</dbReference>
<dbReference type="Gene3D" id="2.60.40.10">
    <property type="entry name" value="Immunoglobulins"/>
    <property type="match status" value="13"/>
</dbReference>
<feature type="compositionally biased region" description="Basic and acidic residues" evidence="7">
    <location>
        <begin position="2889"/>
        <end position="2902"/>
    </location>
</feature>
<feature type="region of interest" description="Disordered" evidence="7">
    <location>
        <begin position="913"/>
        <end position="977"/>
    </location>
</feature>
<organism evidence="10 11">
    <name type="scientific">Ceratitis capitata</name>
    <name type="common">Mediterranean fruit fly</name>
    <name type="synonym">Tephritis capitata</name>
    <dbReference type="NCBI Taxonomy" id="7213"/>
    <lineage>
        <taxon>Eukaryota</taxon>
        <taxon>Metazoa</taxon>
        <taxon>Ecdysozoa</taxon>
        <taxon>Arthropoda</taxon>
        <taxon>Hexapoda</taxon>
        <taxon>Insecta</taxon>
        <taxon>Pterygota</taxon>
        <taxon>Neoptera</taxon>
        <taxon>Endopterygota</taxon>
        <taxon>Diptera</taxon>
        <taxon>Brachycera</taxon>
        <taxon>Muscomorpha</taxon>
        <taxon>Tephritoidea</taxon>
        <taxon>Tephritidae</taxon>
        <taxon>Ceratitis</taxon>
        <taxon>Ceratitis</taxon>
    </lineage>
</organism>
<keyword evidence="4" id="KW-1015">Disulfide bond</keyword>
<comment type="caution">
    <text evidence="10">The sequence shown here is derived from an EMBL/GenBank/DDBJ whole genome shotgun (WGS) entry which is preliminary data.</text>
</comment>
<feature type="region of interest" description="Disordered" evidence="7">
    <location>
        <begin position="1754"/>
        <end position="3039"/>
    </location>
</feature>
<feature type="domain" description="Ig-like" evidence="8">
    <location>
        <begin position="3809"/>
        <end position="3898"/>
    </location>
</feature>
<feature type="compositionally biased region" description="Basic and acidic residues" evidence="7">
    <location>
        <begin position="921"/>
        <end position="936"/>
    </location>
</feature>
<feature type="compositionally biased region" description="Basic and acidic residues" evidence="7">
    <location>
        <begin position="2486"/>
        <end position="2599"/>
    </location>
</feature>
<dbReference type="FunFam" id="2.60.40.10:FF:000032">
    <property type="entry name" value="palladin isoform X1"/>
    <property type="match status" value="1"/>
</dbReference>
<feature type="compositionally biased region" description="Basic and acidic residues" evidence="7">
    <location>
        <begin position="660"/>
        <end position="670"/>
    </location>
</feature>
<dbReference type="Pfam" id="PF13927">
    <property type="entry name" value="Ig_3"/>
    <property type="match status" value="1"/>
</dbReference>